<keyword evidence="3" id="KW-1185">Reference proteome</keyword>
<dbReference type="EMBL" id="OX465081">
    <property type="protein sequence ID" value="CAI9287949.1"/>
    <property type="molecule type" value="Genomic_DNA"/>
</dbReference>
<reference evidence="2" key="1">
    <citation type="submission" date="2023-04" db="EMBL/GenBank/DDBJ databases">
        <authorList>
            <person name="Vijverberg K."/>
            <person name="Xiong W."/>
            <person name="Schranz E."/>
        </authorList>
    </citation>
    <scope>NUCLEOTIDE SEQUENCE</scope>
</reference>
<accession>A0AA36E9C2</accession>
<feature type="compositionally biased region" description="Polar residues" evidence="1">
    <location>
        <begin position="114"/>
        <end position="133"/>
    </location>
</feature>
<feature type="region of interest" description="Disordered" evidence="1">
    <location>
        <begin position="57"/>
        <end position="148"/>
    </location>
</feature>
<dbReference type="AlphaFoldDB" id="A0AA36E9C2"/>
<sequence length="148" mass="16463">MPTPIQTAIVYQGESSSNFEKAMISQLSLQVKITQSRGERLSKVEQDVVDIKRFMALGGDDDDMIISDTPPNSPNDNPLPPPRPLSPSHPPRRTPLPTPNSPPQYDAAKKGENNQETFDQQMQMVVIASNPSQPDMFEVGRVETDYQK</sequence>
<organism evidence="2 3">
    <name type="scientific">Lactuca saligna</name>
    <name type="common">Willowleaf lettuce</name>
    <dbReference type="NCBI Taxonomy" id="75948"/>
    <lineage>
        <taxon>Eukaryota</taxon>
        <taxon>Viridiplantae</taxon>
        <taxon>Streptophyta</taxon>
        <taxon>Embryophyta</taxon>
        <taxon>Tracheophyta</taxon>
        <taxon>Spermatophyta</taxon>
        <taxon>Magnoliopsida</taxon>
        <taxon>eudicotyledons</taxon>
        <taxon>Gunneridae</taxon>
        <taxon>Pentapetalae</taxon>
        <taxon>asterids</taxon>
        <taxon>campanulids</taxon>
        <taxon>Asterales</taxon>
        <taxon>Asteraceae</taxon>
        <taxon>Cichorioideae</taxon>
        <taxon>Cichorieae</taxon>
        <taxon>Lactucinae</taxon>
        <taxon>Lactuca</taxon>
    </lineage>
</organism>
<protein>
    <submittedName>
        <fullName evidence="2">Uncharacterized protein</fullName>
    </submittedName>
</protein>
<gene>
    <name evidence="2" type="ORF">LSALG_LOCUS27283</name>
</gene>
<name>A0AA36E9C2_LACSI</name>
<feature type="compositionally biased region" description="Basic and acidic residues" evidence="1">
    <location>
        <begin position="138"/>
        <end position="148"/>
    </location>
</feature>
<evidence type="ECO:0000313" key="3">
    <source>
        <dbReference type="Proteomes" id="UP001177003"/>
    </source>
</evidence>
<dbReference type="Proteomes" id="UP001177003">
    <property type="component" value="Chromosome 5"/>
</dbReference>
<proteinExistence type="predicted"/>
<evidence type="ECO:0000313" key="2">
    <source>
        <dbReference type="EMBL" id="CAI9287949.1"/>
    </source>
</evidence>
<evidence type="ECO:0000256" key="1">
    <source>
        <dbReference type="SAM" id="MobiDB-lite"/>
    </source>
</evidence>
<feature type="compositionally biased region" description="Pro residues" evidence="1">
    <location>
        <begin position="71"/>
        <end position="102"/>
    </location>
</feature>